<accession>A0A564ZDQ3</accession>
<gene>
    <name evidence="1" type="ORF">WMSIL1_LOCUS14888</name>
</gene>
<keyword evidence="2" id="KW-1185">Reference proteome</keyword>
<name>A0A564ZDQ3_HYMDI</name>
<organism evidence="1 2">
    <name type="scientific">Hymenolepis diminuta</name>
    <name type="common">Rat tapeworm</name>
    <dbReference type="NCBI Taxonomy" id="6216"/>
    <lineage>
        <taxon>Eukaryota</taxon>
        <taxon>Metazoa</taxon>
        <taxon>Spiralia</taxon>
        <taxon>Lophotrochozoa</taxon>
        <taxon>Platyhelminthes</taxon>
        <taxon>Cestoda</taxon>
        <taxon>Eucestoda</taxon>
        <taxon>Cyclophyllidea</taxon>
        <taxon>Hymenolepididae</taxon>
        <taxon>Hymenolepis</taxon>
    </lineage>
</organism>
<sequence length="114" mass="12743">MKHVIIWLLSSRRKPVTSSQLFSPCTLSTMTFLTRKSIWLKVEIWTSIILTKQYANVILPRASENKVAADLIIEHLLQSASSDPSSSSSTALGRTFRLHNHSESAVSTPSIRPH</sequence>
<proteinExistence type="predicted"/>
<dbReference type="AlphaFoldDB" id="A0A564ZDQ3"/>
<reference evidence="1 2" key="1">
    <citation type="submission" date="2019-07" db="EMBL/GenBank/DDBJ databases">
        <authorList>
            <person name="Jastrzebski P J."/>
            <person name="Paukszto L."/>
            <person name="Jastrzebski P J."/>
        </authorList>
    </citation>
    <scope>NUCLEOTIDE SEQUENCE [LARGE SCALE GENOMIC DNA]</scope>
    <source>
        <strain evidence="1 2">WMS-il1</strain>
    </source>
</reference>
<dbReference type="EMBL" id="CABIJS010000719">
    <property type="protein sequence ID" value="VUZ57576.1"/>
    <property type="molecule type" value="Genomic_DNA"/>
</dbReference>
<evidence type="ECO:0000313" key="1">
    <source>
        <dbReference type="EMBL" id="VUZ57576.1"/>
    </source>
</evidence>
<protein>
    <submittedName>
        <fullName evidence="1">Uncharacterized protein</fullName>
    </submittedName>
</protein>
<dbReference type="Proteomes" id="UP000321570">
    <property type="component" value="Unassembled WGS sequence"/>
</dbReference>
<evidence type="ECO:0000313" key="2">
    <source>
        <dbReference type="Proteomes" id="UP000321570"/>
    </source>
</evidence>